<proteinExistence type="inferred from homology"/>
<dbReference type="PIRSF" id="PIRSF000337">
    <property type="entry name" value="NTA_MOA"/>
    <property type="match status" value="1"/>
</dbReference>
<dbReference type="Gene3D" id="3.20.20.30">
    <property type="entry name" value="Luciferase-like domain"/>
    <property type="match status" value="1"/>
</dbReference>
<evidence type="ECO:0000313" key="8">
    <source>
        <dbReference type="Proteomes" id="UP001500929"/>
    </source>
</evidence>
<feature type="domain" description="Luciferase-like" evidence="6">
    <location>
        <begin position="27"/>
        <end position="394"/>
    </location>
</feature>
<evidence type="ECO:0000313" key="7">
    <source>
        <dbReference type="EMBL" id="GAA2248754.1"/>
    </source>
</evidence>
<dbReference type="InterPro" id="IPR016215">
    <property type="entry name" value="NTA_MOA"/>
</dbReference>
<dbReference type="PANTHER" id="PTHR30011">
    <property type="entry name" value="ALKANESULFONATE MONOOXYGENASE-RELATED"/>
    <property type="match status" value="1"/>
</dbReference>
<dbReference type="PANTHER" id="PTHR30011:SF16">
    <property type="entry name" value="C2H2 FINGER DOMAIN TRANSCRIPTION FACTOR (EUROFUNG)-RELATED"/>
    <property type="match status" value="1"/>
</dbReference>
<keyword evidence="4" id="KW-0503">Monooxygenase</keyword>
<dbReference type="Proteomes" id="UP001500929">
    <property type="component" value="Unassembled WGS sequence"/>
</dbReference>
<evidence type="ECO:0000256" key="5">
    <source>
        <dbReference type="ARBA" id="ARBA00033748"/>
    </source>
</evidence>
<protein>
    <submittedName>
        <fullName evidence="7">LLM class flavin-dependent oxidoreductase</fullName>
    </submittedName>
</protein>
<keyword evidence="3" id="KW-0560">Oxidoreductase</keyword>
<keyword evidence="8" id="KW-1185">Reference proteome</keyword>
<sequence length="467" mass="51007">MAKRMILGVFEAGTQQVGGTTSWAHPKSQNGDYRDIEYWIGMARMLDDAGFDLLFFAGGSFGYASLKGELSDVLVREGMMFGLDGSYIIPALAAATSRLGFVVTTTTGSDHPLHTVRKYSTLDHVTKGRIGWNIVTGASQNTMAKMLGQTEMVPHDKRYEAAAEYVEVALKFWEGGNDDDAVVLDRATGVFADPQKIHPVVHEGEYYRSNGYHTQPPSPQRSPVLFQAGTSAAGRAFAARHAEAVFVQGTTYEQTAANVADIRRRAAEEGRDPADLKLIVGVTVITAPTSAEAHRLRAEFEALQSDELAAHYYSGNTGLNLLEYDFDRPLKDQLPDDGLAGQMGVSNIERFYTRPDGSAPTVREILDDLKGKGTRGFAITGDPVEVADELERMIDLTDLDGFMLEAVFNTASMRDVIDLVLPELRRRGRLDPAPEGTTLRERLIGKGPHLAAEHHGADLRPEFSAST</sequence>
<dbReference type="SUPFAM" id="SSF51679">
    <property type="entry name" value="Bacterial luciferase-like"/>
    <property type="match status" value="1"/>
</dbReference>
<dbReference type="InterPro" id="IPR011251">
    <property type="entry name" value="Luciferase-like_dom"/>
</dbReference>
<name>A0ABN3E5L3_9MICO</name>
<comment type="caution">
    <text evidence="7">The sequence shown here is derived from an EMBL/GenBank/DDBJ whole genome shotgun (WGS) entry which is preliminary data.</text>
</comment>
<keyword evidence="2" id="KW-0288">FMN</keyword>
<keyword evidence="1" id="KW-0285">Flavoprotein</keyword>
<evidence type="ECO:0000259" key="6">
    <source>
        <dbReference type="Pfam" id="PF00296"/>
    </source>
</evidence>
<accession>A0ABN3E5L3</accession>
<dbReference type="EMBL" id="BAAAQY010000014">
    <property type="protein sequence ID" value="GAA2248754.1"/>
    <property type="molecule type" value="Genomic_DNA"/>
</dbReference>
<dbReference type="NCBIfam" id="TIGR03860">
    <property type="entry name" value="FMN_nitrolo"/>
    <property type="match status" value="1"/>
</dbReference>
<gene>
    <name evidence="7" type="ORF">GCM10009851_37760</name>
</gene>
<dbReference type="InterPro" id="IPR036661">
    <property type="entry name" value="Luciferase-like_sf"/>
</dbReference>
<evidence type="ECO:0000256" key="1">
    <source>
        <dbReference type="ARBA" id="ARBA00022630"/>
    </source>
</evidence>
<evidence type="ECO:0000256" key="2">
    <source>
        <dbReference type="ARBA" id="ARBA00022643"/>
    </source>
</evidence>
<organism evidence="7 8">
    <name type="scientific">Herbiconiux moechotypicola</name>
    <dbReference type="NCBI Taxonomy" id="637393"/>
    <lineage>
        <taxon>Bacteria</taxon>
        <taxon>Bacillati</taxon>
        <taxon>Actinomycetota</taxon>
        <taxon>Actinomycetes</taxon>
        <taxon>Micrococcales</taxon>
        <taxon>Microbacteriaceae</taxon>
        <taxon>Herbiconiux</taxon>
    </lineage>
</organism>
<evidence type="ECO:0000256" key="4">
    <source>
        <dbReference type="ARBA" id="ARBA00023033"/>
    </source>
</evidence>
<reference evidence="7 8" key="1">
    <citation type="journal article" date="2019" name="Int. J. Syst. Evol. Microbiol.">
        <title>The Global Catalogue of Microorganisms (GCM) 10K type strain sequencing project: providing services to taxonomists for standard genome sequencing and annotation.</title>
        <authorList>
            <consortium name="The Broad Institute Genomics Platform"/>
            <consortium name="The Broad Institute Genome Sequencing Center for Infectious Disease"/>
            <person name="Wu L."/>
            <person name="Ma J."/>
        </authorList>
    </citation>
    <scope>NUCLEOTIDE SEQUENCE [LARGE SCALE GENOMIC DNA]</scope>
    <source>
        <strain evidence="7 8">JCM 16117</strain>
    </source>
</reference>
<dbReference type="RefSeq" id="WP_259481444.1">
    <property type="nucleotide sequence ID" value="NZ_BAAAQY010000014.1"/>
</dbReference>
<dbReference type="InterPro" id="IPR051260">
    <property type="entry name" value="Diverse_substr_monoxygenases"/>
</dbReference>
<dbReference type="Pfam" id="PF00296">
    <property type="entry name" value="Bac_luciferase"/>
    <property type="match status" value="1"/>
</dbReference>
<evidence type="ECO:0000256" key="3">
    <source>
        <dbReference type="ARBA" id="ARBA00023002"/>
    </source>
</evidence>
<comment type="similarity">
    <text evidence="5">Belongs to the NtaA/SnaA/DszA monooxygenase family.</text>
</comment>